<feature type="compositionally biased region" description="Polar residues" evidence="1">
    <location>
        <begin position="150"/>
        <end position="161"/>
    </location>
</feature>
<name>A0ABW6HD06_9ACTN</name>
<dbReference type="EMBL" id="JBHYTS010000061">
    <property type="protein sequence ID" value="MFE1754531.1"/>
    <property type="molecule type" value="Genomic_DNA"/>
</dbReference>
<comment type="caution">
    <text evidence="2">The sequence shown here is derived from an EMBL/GenBank/DDBJ whole genome shotgun (WGS) entry which is preliminary data.</text>
</comment>
<feature type="compositionally biased region" description="Low complexity" evidence="1">
    <location>
        <begin position="128"/>
        <end position="149"/>
    </location>
</feature>
<dbReference type="Proteomes" id="UP001599756">
    <property type="component" value="Unassembled WGS sequence"/>
</dbReference>
<gene>
    <name evidence="2" type="ORF">ACFW88_28970</name>
</gene>
<feature type="region of interest" description="Disordered" evidence="1">
    <location>
        <begin position="117"/>
        <end position="161"/>
    </location>
</feature>
<sequence length="223" mass="23614">MLTYGIVHRPDGTLIPTLSTRGRAACKVFAYGHQAGILDQAAELAAEHGVAGARLVRPLGPEATPADGVRIQLKDFTGRPCEDPGGPVQEFTEWPAAVRDTFDAYARAMAADGLASSTPRCKREVADRSSPPSSRAASSEPSAPWRSAPTRSATGSSCRSTSPFCPRPVAGGLGRLLWRAAMHWGQCHGADYQLLQTEVGGASDRLCRAEGLASLGFVRTRKV</sequence>
<reference evidence="2 3" key="1">
    <citation type="submission" date="2024-09" db="EMBL/GenBank/DDBJ databases">
        <title>The Natural Products Discovery Center: Release of the First 8490 Sequenced Strains for Exploring Actinobacteria Biosynthetic Diversity.</title>
        <authorList>
            <person name="Kalkreuter E."/>
            <person name="Kautsar S.A."/>
            <person name="Yang D."/>
            <person name="Bader C.D."/>
            <person name="Teijaro C.N."/>
            <person name="Fluegel L."/>
            <person name="Davis C.M."/>
            <person name="Simpson J.R."/>
            <person name="Lauterbach L."/>
            <person name="Steele A.D."/>
            <person name="Gui C."/>
            <person name="Meng S."/>
            <person name="Li G."/>
            <person name="Viehrig K."/>
            <person name="Ye F."/>
            <person name="Su P."/>
            <person name="Kiefer A.F."/>
            <person name="Nichols A."/>
            <person name="Cepeda A.J."/>
            <person name="Yan W."/>
            <person name="Fan B."/>
            <person name="Jiang Y."/>
            <person name="Adhikari A."/>
            <person name="Zheng C.-J."/>
            <person name="Schuster L."/>
            <person name="Cowan T.M."/>
            <person name="Smanski M.J."/>
            <person name="Chevrette M.G."/>
            <person name="De Carvalho L.P.S."/>
            <person name="Shen B."/>
        </authorList>
    </citation>
    <scope>NUCLEOTIDE SEQUENCE [LARGE SCALE GENOMIC DNA]</scope>
    <source>
        <strain evidence="2 3">NPDC059500</strain>
    </source>
</reference>
<evidence type="ECO:0000313" key="3">
    <source>
        <dbReference type="Proteomes" id="UP001599756"/>
    </source>
</evidence>
<protein>
    <submittedName>
        <fullName evidence="2">GNAT family N-acetyltransferase</fullName>
    </submittedName>
</protein>
<evidence type="ECO:0000313" key="2">
    <source>
        <dbReference type="EMBL" id="MFE1754531.1"/>
    </source>
</evidence>
<accession>A0ABW6HD06</accession>
<evidence type="ECO:0000256" key="1">
    <source>
        <dbReference type="SAM" id="MobiDB-lite"/>
    </source>
</evidence>
<dbReference type="RefSeq" id="WP_381802577.1">
    <property type="nucleotide sequence ID" value="NZ_JBHYTS010000061.1"/>
</dbReference>
<proteinExistence type="predicted"/>
<organism evidence="2 3">
    <name type="scientific">Streptomyces anandii</name>
    <dbReference type="NCBI Taxonomy" id="285454"/>
    <lineage>
        <taxon>Bacteria</taxon>
        <taxon>Bacillati</taxon>
        <taxon>Actinomycetota</taxon>
        <taxon>Actinomycetes</taxon>
        <taxon>Kitasatosporales</taxon>
        <taxon>Streptomycetaceae</taxon>
        <taxon>Streptomyces</taxon>
    </lineage>
</organism>
<keyword evidence="3" id="KW-1185">Reference proteome</keyword>